<dbReference type="GO" id="GO:0008168">
    <property type="term" value="F:methyltransferase activity"/>
    <property type="evidence" value="ECO:0007669"/>
    <property type="project" value="UniProtKB-KW"/>
</dbReference>
<keyword evidence="2 5" id="KW-0808">Transferase</keyword>
<dbReference type="AlphaFoldDB" id="A0A4U3M7W4"/>
<evidence type="ECO:0000256" key="2">
    <source>
        <dbReference type="ARBA" id="ARBA00022679"/>
    </source>
</evidence>
<accession>A0A4U3M7W4</accession>
<dbReference type="PANTHER" id="PTHR43464:SF19">
    <property type="entry name" value="UBIQUINONE BIOSYNTHESIS O-METHYLTRANSFERASE, MITOCHONDRIAL"/>
    <property type="match status" value="1"/>
</dbReference>
<gene>
    <name evidence="5" type="ORF">FDA94_27020</name>
</gene>
<evidence type="ECO:0000313" key="6">
    <source>
        <dbReference type="Proteomes" id="UP000308705"/>
    </source>
</evidence>
<dbReference type="Proteomes" id="UP000308705">
    <property type="component" value="Unassembled WGS sequence"/>
</dbReference>
<keyword evidence="1 5" id="KW-0489">Methyltransferase</keyword>
<reference evidence="5 6" key="1">
    <citation type="submission" date="2019-04" db="EMBL/GenBank/DDBJ databases">
        <title>Herbidospora sp. NEAU-GS14.nov., a novel actinomycete isolated from soil.</title>
        <authorList>
            <person name="Han L."/>
        </authorList>
    </citation>
    <scope>NUCLEOTIDE SEQUENCE [LARGE SCALE GENOMIC DNA]</scope>
    <source>
        <strain evidence="5 6">NEAU-GS14</strain>
    </source>
</reference>
<keyword evidence="6" id="KW-1185">Reference proteome</keyword>
<dbReference type="InterPro" id="IPR041698">
    <property type="entry name" value="Methyltransf_25"/>
</dbReference>
<organism evidence="5 6">
    <name type="scientific">Herbidospora galbida</name>
    <dbReference type="NCBI Taxonomy" id="2575442"/>
    <lineage>
        <taxon>Bacteria</taxon>
        <taxon>Bacillati</taxon>
        <taxon>Actinomycetota</taxon>
        <taxon>Actinomycetes</taxon>
        <taxon>Streptosporangiales</taxon>
        <taxon>Streptosporangiaceae</taxon>
        <taxon>Herbidospora</taxon>
    </lineage>
</organism>
<dbReference type="PANTHER" id="PTHR43464">
    <property type="entry name" value="METHYLTRANSFERASE"/>
    <property type="match status" value="1"/>
</dbReference>
<feature type="domain" description="Methyltransferase" evidence="4">
    <location>
        <begin position="40"/>
        <end position="134"/>
    </location>
</feature>
<dbReference type="Pfam" id="PF13649">
    <property type="entry name" value="Methyltransf_25"/>
    <property type="match status" value="1"/>
</dbReference>
<evidence type="ECO:0000259" key="4">
    <source>
        <dbReference type="Pfam" id="PF13649"/>
    </source>
</evidence>
<protein>
    <submittedName>
        <fullName evidence="5">Class I SAM-dependent methyltransferase</fullName>
    </submittedName>
</protein>
<comment type="caution">
    <text evidence="5">The sequence shown here is derived from an EMBL/GenBank/DDBJ whole genome shotgun (WGS) entry which is preliminary data.</text>
</comment>
<dbReference type="SUPFAM" id="SSF53335">
    <property type="entry name" value="S-adenosyl-L-methionine-dependent methyltransferases"/>
    <property type="match status" value="1"/>
</dbReference>
<evidence type="ECO:0000256" key="3">
    <source>
        <dbReference type="ARBA" id="ARBA00022691"/>
    </source>
</evidence>
<dbReference type="GO" id="GO:0032259">
    <property type="term" value="P:methylation"/>
    <property type="evidence" value="ECO:0007669"/>
    <property type="project" value="UniProtKB-KW"/>
</dbReference>
<name>A0A4U3M7W4_9ACTN</name>
<proteinExistence type="predicted"/>
<evidence type="ECO:0000256" key="1">
    <source>
        <dbReference type="ARBA" id="ARBA00022603"/>
    </source>
</evidence>
<dbReference type="EMBL" id="SZQA01000030">
    <property type="protein sequence ID" value="TKK85078.1"/>
    <property type="molecule type" value="Genomic_DNA"/>
</dbReference>
<evidence type="ECO:0000313" key="5">
    <source>
        <dbReference type="EMBL" id="TKK85078.1"/>
    </source>
</evidence>
<dbReference type="RefSeq" id="WP_137249884.1">
    <property type="nucleotide sequence ID" value="NZ_SZQA01000030.1"/>
</dbReference>
<dbReference type="OrthoDB" id="474235at2"/>
<sequence length="246" mass="26807">MERHLISHIAHTDHPIAAPVSGQTVTRILRRAKLGAQPRVLDIGCGHGVWTLRALAMHEDATADAVDVHREGLESCRIMAERQGLDHQLTLHHTPAADYKNGLYDLVMCVGATHAYGGLVETANALKEHLKPGGLALIGEGFWEVPPNAETLITLGAEPGEYADLAGTVERAESAGYATVYAYTSELSEWDDYEWSWTGSLLRWAVDHPGPDGDTARAAALAHRDMWLKGYRGVLGFVTLLLKRTS</sequence>
<dbReference type="Gene3D" id="3.40.50.150">
    <property type="entry name" value="Vaccinia Virus protein VP39"/>
    <property type="match status" value="1"/>
</dbReference>
<dbReference type="CDD" id="cd02440">
    <property type="entry name" value="AdoMet_MTases"/>
    <property type="match status" value="1"/>
</dbReference>
<keyword evidence="3" id="KW-0949">S-adenosyl-L-methionine</keyword>
<dbReference type="InterPro" id="IPR029063">
    <property type="entry name" value="SAM-dependent_MTases_sf"/>
</dbReference>